<dbReference type="SUPFAM" id="SSF74982">
    <property type="entry name" value="Small protein B (SmpB)"/>
    <property type="match status" value="1"/>
</dbReference>
<dbReference type="EMBL" id="PFCB01000016">
    <property type="protein sequence ID" value="PIR74563.1"/>
    <property type="molecule type" value="Genomic_DNA"/>
</dbReference>
<evidence type="ECO:0000313" key="5">
    <source>
        <dbReference type="Proteomes" id="UP000230154"/>
    </source>
</evidence>
<evidence type="ECO:0000313" key="4">
    <source>
        <dbReference type="EMBL" id="PIR74563.1"/>
    </source>
</evidence>
<dbReference type="Gene3D" id="2.40.280.10">
    <property type="match status" value="1"/>
</dbReference>
<comment type="caution">
    <text evidence="4">The sequence shown here is derived from an EMBL/GenBank/DDBJ whole genome shotgun (WGS) entry which is preliminary data.</text>
</comment>
<protein>
    <recommendedName>
        <fullName evidence="3">SsrA-binding protein</fullName>
    </recommendedName>
    <alternativeName>
        <fullName evidence="3">Small protein B</fullName>
    </alternativeName>
</protein>
<dbReference type="HAMAP" id="MF_00023">
    <property type="entry name" value="SmpB"/>
    <property type="match status" value="1"/>
</dbReference>
<dbReference type="GO" id="GO:0070930">
    <property type="term" value="P:trans-translation-dependent protein tagging"/>
    <property type="evidence" value="ECO:0007669"/>
    <property type="project" value="TreeGrafter"/>
</dbReference>
<dbReference type="Proteomes" id="UP000230154">
    <property type="component" value="Unassembled WGS sequence"/>
</dbReference>
<comment type="function">
    <text evidence="3">Required for rescue of stalled ribosomes mediated by trans-translation. Binds to transfer-messenger RNA (tmRNA), required for stable association of tmRNA with ribosomes. tmRNA and SmpB together mimic tRNA shape, replacing the anticodon stem-loop with SmpB. tmRNA is encoded by the ssrA gene; the 2 termini fold to resemble tRNA(Ala) and it encodes a 'tag peptide', a short internal open reading frame. During trans-translation Ala-aminoacylated tmRNA acts like a tRNA, entering the A-site of stalled ribosomes, displacing the stalled mRNA. The ribosome then switches to translate the ORF on the tmRNA; the nascent peptide is terminated with the 'tag peptide' encoded by the tmRNA and targeted for degradation. The ribosome is freed to recommence translation, which seems to be the essential function of trans-translation.</text>
</comment>
<dbReference type="GO" id="GO:0070929">
    <property type="term" value="P:trans-translation"/>
    <property type="evidence" value="ECO:0007669"/>
    <property type="project" value="UniProtKB-UniRule"/>
</dbReference>
<dbReference type="PANTHER" id="PTHR30308:SF2">
    <property type="entry name" value="SSRA-BINDING PROTEIN"/>
    <property type="match status" value="1"/>
</dbReference>
<dbReference type="NCBIfam" id="TIGR00086">
    <property type="entry name" value="smpB"/>
    <property type="match status" value="1"/>
</dbReference>
<dbReference type="PANTHER" id="PTHR30308">
    <property type="entry name" value="TMRNA-BINDING COMPONENT OF TRANS-TRANSLATION TAGGING COMPLEX"/>
    <property type="match status" value="1"/>
</dbReference>
<dbReference type="AlphaFoldDB" id="A0A2H0TQW0"/>
<name>A0A2H0TQW0_9BACT</name>
<evidence type="ECO:0000256" key="3">
    <source>
        <dbReference type="HAMAP-Rule" id="MF_00023"/>
    </source>
</evidence>
<evidence type="ECO:0000256" key="2">
    <source>
        <dbReference type="ARBA" id="ARBA00022884"/>
    </source>
</evidence>
<dbReference type="CDD" id="cd09294">
    <property type="entry name" value="SmpB"/>
    <property type="match status" value="1"/>
</dbReference>
<comment type="subcellular location">
    <subcellularLocation>
        <location evidence="3">Cytoplasm</location>
    </subcellularLocation>
    <text evidence="3">The tmRNA-SmpB complex associates with stalled 70S ribosomes.</text>
</comment>
<dbReference type="NCBIfam" id="NF003843">
    <property type="entry name" value="PRK05422.1"/>
    <property type="match status" value="1"/>
</dbReference>
<sequence length="149" mass="17196">MPVYAKNKKAYHDYEILETLEAGLVLDGHEVKAVRNGQMKLSGGYVTFHNEEAYLTNAHISRYKFTGTLEAYDPDKSRKLLLKKSEIAYLSGKSKERGLTIVPLSVYTSGRHIKLQIGVARGKKLYDKREKIKERDLKRQEQIFLKKQH</sequence>
<evidence type="ECO:0000256" key="1">
    <source>
        <dbReference type="ARBA" id="ARBA00022490"/>
    </source>
</evidence>
<dbReference type="InterPro" id="IPR000037">
    <property type="entry name" value="SsrA-bd_prot"/>
</dbReference>
<gene>
    <name evidence="3" type="primary">smpB</name>
    <name evidence="4" type="ORF">COU35_01635</name>
</gene>
<dbReference type="GO" id="GO:0005829">
    <property type="term" value="C:cytosol"/>
    <property type="evidence" value="ECO:0007669"/>
    <property type="project" value="TreeGrafter"/>
</dbReference>
<accession>A0A2H0TQW0</accession>
<dbReference type="Pfam" id="PF01668">
    <property type="entry name" value="SmpB"/>
    <property type="match status" value="1"/>
</dbReference>
<proteinExistence type="inferred from homology"/>
<dbReference type="PROSITE" id="PS01317">
    <property type="entry name" value="SSRP"/>
    <property type="match status" value="1"/>
</dbReference>
<dbReference type="GO" id="GO:0003723">
    <property type="term" value="F:RNA binding"/>
    <property type="evidence" value="ECO:0007669"/>
    <property type="project" value="UniProtKB-UniRule"/>
</dbReference>
<dbReference type="InterPro" id="IPR023620">
    <property type="entry name" value="SmpB"/>
</dbReference>
<keyword evidence="1 3" id="KW-0963">Cytoplasm</keyword>
<organism evidence="4 5">
    <name type="scientific">Candidatus Magasanikbacteria bacterium CG10_big_fil_rev_8_21_14_0_10_47_10</name>
    <dbReference type="NCBI Taxonomy" id="1974652"/>
    <lineage>
        <taxon>Bacteria</taxon>
        <taxon>Candidatus Magasanikiibacteriota</taxon>
    </lineage>
</organism>
<comment type="similarity">
    <text evidence="3">Belongs to the SmpB family.</text>
</comment>
<keyword evidence="2 3" id="KW-0694">RNA-binding</keyword>
<dbReference type="InterPro" id="IPR020081">
    <property type="entry name" value="SsrA-bd_prot_CS"/>
</dbReference>
<reference evidence="5" key="1">
    <citation type="submission" date="2017-09" db="EMBL/GenBank/DDBJ databases">
        <title>Depth-based differentiation of microbial function through sediment-hosted aquifers and enrichment of novel symbionts in the deep terrestrial subsurface.</title>
        <authorList>
            <person name="Probst A.J."/>
            <person name="Ladd B."/>
            <person name="Jarett J.K."/>
            <person name="Geller-Mcgrath D.E."/>
            <person name="Sieber C.M.K."/>
            <person name="Emerson J.B."/>
            <person name="Anantharaman K."/>
            <person name="Thomas B.C."/>
            <person name="Malmstrom R."/>
            <person name="Stieglmeier M."/>
            <person name="Klingl A."/>
            <person name="Woyke T."/>
            <person name="Ryan C.M."/>
            <person name="Banfield J.F."/>
        </authorList>
    </citation>
    <scope>NUCLEOTIDE SEQUENCE [LARGE SCALE GENOMIC DNA]</scope>
</reference>